<name>A0A397UXE1_9GLOM</name>
<evidence type="ECO:0000313" key="2">
    <source>
        <dbReference type="Proteomes" id="UP000266673"/>
    </source>
</evidence>
<sequence>MTIAFARPSPKFRLGTLVKRSDFLERQDNTTCLCPPKNVPCDSQNLCPSNACEPADTPCGSGCCEQGLKCTSNSNGPAFRRCNITGSIVKYKVRPFIK</sequence>
<dbReference type="Proteomes" id="UP000266673">
    <property type="component" value="Unassembled WGS sequence"/>
</dbReference>
<reference evidence="1 2" key="1">
    <citation type="submission" date="2018-06" db="EMBL/GenBank/DDBJ databases">
        <title>Comparative genomics reveals the genomic features of Rhizophagus irregularis, R. cerebriforme, R. diaphanum and Gigaspora rosea, and their symbiotic lifestyle signature.</title>
        <authorList>
            <person name="Morin E."/>
            <person name="San Clemente H."/>
            <person name="Chen E.C.H."/>
            <person name="De La Providencia I."/>
            <person name="Hainaut M."/>
            <person name="Kuo A."/>
            <person name="Kohler A."/>
            <person name="Murat C."/>
            <person name="Tang N."/>
            <person name="Roy S."/>
            <person name="Loubradou J."/>
            <person name="Henrissat B."/>
            <person name="Grigoriev I.V."/>
            <person name="Corradi N."/>
            <person name="Roux C."/>
            <person name="Martin F.M."/>
        </authorList>
    </citation>
    <scope>NUCLEOTIDE SEQUENCE [LARGE SCALE GENOMIC DNA]</scope>
    <source>
        <strain evidence="1 2">DAOM 194757</strain>
    </source>
</reference>
<dbReference type="EMBL" id="QKWP01000792">
    <property type="protein sequence ID" value="RIB14825.1"/>
    <property type="molecule type" value="Genomic_DNA"/>
</dbReference>
<proteinExistence type="predicted"/>
<dbReference type="AlphaFoldDB" id="A0A397UXE1"/>
<dbReference type="OrthoDB" id="2403268at2759"/>
<protein>
    <submittedName>
        <fullName evidence="1">Uncharacterized protein</fullName>
    </submittedName>
</protein>
<comment type="caution">
    <text evidence="1">The sequence shown here is derived from an EMBL/GenBank/DDBJ whole genome shotgun (WGS) entry which is preliminary data.</text>
</comment>
<organism evidence="1 2">
    <name type="scientific">Gigaspora rosea</name>
    <dbReference type="NCBI Taxonomy" id="44941"/>
    <lineage>
        <taxon>Eukaryota</taxon>
        <taxon>Fungi</taxon>
        <taxon>Fungi incertae sedis</taxon>
        <taxon>Mucoromycota</taxon>
        <taxon>Glomeromycotina</taxon>
        <taxon>Glomeromycetes</taxon>
        <taxon>Diversisporales</taxon>
        <taxon>Gigasporaceae</taxon>
        <taxon>Gigaspora</taxon>
    </lineage>
</organism>
<keyword evidence="2" id="KW-1185">Reference proteome</keyword>
<gene>
    <name evidence="1" type="ORF">C2G38_2193944</name>
</gene>
<accession>A0A397UXE1</accession>
<evidence type="ECO:0000313" key="1">
    <source>
        <dbReference type="EMBL" id="RIB14825.1"/>
    </source>
</evidence>